<comment type="subcellular location">
    <subcellularLocation>
        <location evidence="1">Cell envelope</location>
    </subcellularLocation>
</comment>
<dbReference type="Proteomes" id="UP000697710">
    <property type="component" value="Unassembled WGS sequence"/>
</dbReference>
<evidence type="ECO:0000313" key="3">
    <source>
        <dbReference type="EMBL" id="MCA9729696.1"/>
    </source>
</evidence>
<dbReference type="Pfam" id="PF07940">
    <property type="entry name" value="Hepar_II_III_C"/>
    <property type="match status" value="1"/>
</dbReference>
<reference evidence="3" key="1">
    <citation type="submission" date="2020-04" db="EMBL/GenBank/DDBJ databases">
        <authorList>
            <person name="Zhang T."/>
        </authorList>
    </citation>
    <scope>NUCLEOTIDE SEQUENCE</scope>
    <source>
        <strain evidence="3">HKST-UBA01</strain>
    </source>
</reference>
<dbReference type="Gene3D" id="1.50.10.100">
    <property type="entry name" value="Chondroitin AC/alginate lyase"/>
    <property type="match status" value="1"/>
</dbReference>
<dbReference type="EMBL" id="JAGQHR010000805">
    <property type="protein sequence ID" value="MCA9729696.1"/>
    <property type="molecule type" value="Genomic_DNA"/>
</dbReference>
<gene>
    <name evidence="3" type="ORF">KC729_18585</name>
</gene>
<evidence type="ECO:0000256" key="1">
    <source>
        <dbReference type="ARBA" id="ARBA00004196"/>
    </source>
</evidence>
<comment type="caution">
    <text evidence="3">The sequence shown here is derived from an EMBL/GenBank/DDBJ whole genome shotgun (WGS) entry which is preliminary data.</text>
</comment>
<evidence type="ECO:0000313" key="4">
    <source>
        <dbReference type="Proteomes" id="UP000697710"/>
    </source>
</evidence>
<organism evidence="3 4">
    <name type="scientific">Eiseniibacteriota bacterium</name>
    <dbReference type="NCBI Taxonomy" id="2212470"/>
    <lineage>
        <taxon>Bacteria</taxon>
        <taxon>Candidatus Eiseniibacteriota</taxon>
    </lineage>
</organism>
<feature type="non-terminal residue" evidence="3">
    <location>
        <position position="543"/>
    </location>
</feature>
<dbReference type="GO" id="GO:0016829">
    <property type="term" value="F:lyase activity"/>
    <property type="evidence" value="ECO:0007669"/>
    <property type="project" value="InterPro"/>
</dbReference>
<dbReference type="InterPro" id="IPR012480">
    <property type="entry name" value="Hepar_II_III_C"/>
</dbReference>
<protein>
    <submittedName>
        <fullName evidence="3">Heparinase II/III family protein</fullName>
    </submittedName>
</protein>
<proteinExistence type="predicted"/>
<dbReference type="Gene3D" id="2.70.98.70">
    <property type="match status" value="1"/>
</dbReference>
<evidence type="ECO:0000259" key="2">
    <source>
        <dbReference type="Pfam" id="PF07940"/>
    </source>
</evidence>
<dbReference type="GO" id="GO:0030313">
    <property type="term" value="C:cell envelope"/>
    <property type="evidence" value="ECO:0007669"/>
    <property type="project" value="UniProtKB-SubCell"/>
</dbReference>
<dbReference type="InterPro" id="IPR008929">
    <property type="entry name" value="Chondroitin_lyas"/>
</dbReference>
<name>A0A956M4H0_UNCEI</name>
<accession>A0A956M4H0</accession>
<dbReference type="AlphaFoldDB" id="A0A956M4H0"/>
<sequence>MTARIGGFARVTLGAKSAWLALCLLGSGALSPVFALNVDSQHPRIVFHAADLATVRARINGPHAALFDDYYAWAANRLEDGRRNSYDADDYAAIYLLTGENRFGDAAISIAMDMISRGQDTSGEGDGPARSSAISLVYDWCYARLSTSQRSTIYAALYPNVNVHPDYHQAWFIRDYNWSYMMAIANDGTASQNAAVIANLEESIAQFEDFFIPCLDRSSPESAIDGYAGLRIMTLLCFVDALDRSTDYQGSVLSSNYYRNTGRFWMARMRPDFRWAKMPGKYNTSESEPGAYFSYAGAFLGDRDAQYMANLLVNDEGLGGRDATMALAWHDPNAPANPPAGLAKDYYDPVAGFVLDRSGWTMGSNSSDVTLGFFNGTDQVGHRTQNHFYVTRGDDNLIIDSGHRFHDLANHYYTYYTRSVAHNTVLIYDPSEDFGSFTNVWGDEIIKPNDGGQTDSDDAAGEARWPECNGLYGYRGEITKYESTSDYVMVEGDATPAYASAKTNLVLRRWIYLRPDWIVVQDRVRLNKPNLPVRVVYHSVDQP</sequence>
<feature type="domain" description="Heparinase II/III-like C-terminal" evidence="2">
    <location>
        <begin position="380"/>
        <end position="529"/>
    </location>
</feature>
<reference evidence="3" key="2">
    <citation type="journal article" date="2021" name="Microbiome">
        <title>Successional dynamics and alternative stable states in a saline activated sludge microbial community over 9 years.</title>
        <authorList>
            <person name="Wang Y."/>
            <person name="Ye J."/>
            <person name="Ju F."/>
            <person name="Liu L."/>
            <person name="Boyd J.A."/>
            <person name="Deng Y."/>
            <person name="Parks D.H."/>
            <person name="Jiang X."/>
            <person name="Yin X."/>
            <person name="Woodcroft B.J."/>
            <person name="Tyson G.W."/>
            <person name="Hugenholtz P."/>
            <person name="Polz M.F."/>
            <person name="Zhang T."/>
        </authorList>
    </citation>
    <scope>NUCLEOTIDE SEQUENCE</scope>
    <source>
        <strain evidence="3">HKST-UBA01</strain>
    </source>
</reference>